<dbReference type="AlphaFoldDB" id="A0A921DQX1"/>
<dbReference type="Pfam" id="PF09295">
    <property type="entry name" value="ChAPs"/>
    <property type="match status" value="1"/>
</dbReference>
<dbReference type="SUPFAM" id="SSF48452">
    <property type="entry name" value="TPR-like"/>
    <property type="match status" value="1"/>
</dbReference>
<organism evidence="1 2">
    <name type="scientific">Mailhella massiliensis</name>
    <dbReference type="NCBI Taxonomy" id="1903261"/>
    <lineage>
        <taxon>Bacteria</taxon>
        <taxon>Pseudomonadati</taxon>
        <taxon>Thermodesulfobacteriota</taxon>
        <taxon>Desulfovibrionia</taxon>
        <taxon>Desulfovibrionales</taxon>
        <taxon>Desulfovibrionaceae</taxon>
        <taxon>Mailhella</taxon>
    </lineage>
</organism>
<reference evidence="1" key="1">
    <citation type="journal article" date="2021" name="PeerJ">
        <title>Extensive microbial diversity within the chicken gut microbiome revealed by metagenomics and culture.</title>
        <authorList>
            <person name="Gilroy R."/>
            <person name="Ravi A."/>
            <person name="Getino M."/>
            <person name="Pursley I."/>
            <person name="Horton D.L."/>
            <person name="Alikhan N.F."/>
            <person name="Baker D."/>
            <person name="Gharbi K."/>
            <person name="Hall N."/>
            <person name="Watson M."/>
            <person name="Adriaenssens E.M."/>
            <person name="Foster-Nyarko E."/>
            <person name="Jarju S."/>
            <person name="Secka A."/>
            <person name="Antonio M."/>
            <person name="Oren A."/>
            <person name="Chaudhuri R.R."/>
            <person name="La Ragione R."/>
            <person name="Hildebrand F."/>
            <person name="Pallen M.J."/>
        </authorList>
    </citation>
    <scope>NUCLEOTIDE SEQUENCE</scope>
    <source>
        <strain evidence="1">ChiGjej2B2-19336</strain>
    </source>
</reference>
<accession>A0A921DQX1</accession>
<protein>
    <recommendedName>
        <fullName evidence="3">Tetratricopeptide repeat protein</fullName>
    </recommendedName>
</protein>
<proteinExistence type="predicted"/>
<gene>
    <name evidence="1" type="ORF">K8W16_05050</name>
</gene>
<dbReference type="EMBL" id="DYZA01000094">
    <property type="protein sequence ID" value="HJD96994.1"/>
    <property type="molecule type" value="Genomic_DNA"/>
</dbReference>
<dbReference type="GO" id="GO:0005737">
    <property type="term" value="C:cytoplasm"/>
    <property type="evidence" value="ECO:0007669"/>
    <property type="project" value="UniProtKB-ARBA"/>
</dbReference>
<dbReference type="GO" id="GO:0032991">
    <property type="term" value="C:protein-containing complex"/>
    <property type="evidence" value="ECO:0007669"/>
    <property type="project" value="UniProtKB-ARBA"/>
</dbReference>
<name>A0A921DQX1_9BACT</name>
<dbReference type="GO" id="GO:0012505">
    <property type="term" value="C:endomembrane system"/>
    <property type="evidence" value="ECO:0007669"/>
    <property type="project" value="UniProtKB-ARBA"/>
</dbReference>
<evidence type="ECO:0008006" key="3">
    <source>
        <dbReference type="Google" id="ProtNLM"/>
    </source>
</evidence>
<dbReference type="RefSeq" id="WP_304121711.1">
    <property type="nucleotide sequence ID" value="NZ_DYZA01000094.1"/>
</dbReference>
<dbReference type="GO" id="GO:0016192">
    <property type="term" value="P:vesicle-mediated transport"/>
    <property type="evidence" value="ECO:0007669"/>
    <property type="project" value="UniProtKB-ARBA"/>
</dbReference>
<dbReference type="Proteomes" id="UP000698963">
    <property type="component" value="Unassembled WGS sequence"/>
</dbReference>
<dbReference type="InterPro" id="IPR015374">
    <property type="entry name" value="ChAPs"/>
</dbReference>
<comment type="caution">
    <text evidence="1">The sequence shown here is derived from an EMBL/GenBank/DDBJ whole genome shotgun (WGS) entry which is preliminary data.</text>
</comment>
<sequence>MTDTSRRIVLGALALGAGVMFALSLAWRMGDHPLVRQNTRAAAQAPAGQAPVQADTPENAALMALMQKLQSNPNDVDTLLHLASLFAERGDNDAAQNMAQRAGVAAPSDHRPAYIMGVILARQGHWTEAATSLERSIHLKDDAATRYSLAVIYRYHLNDEAKARENYEVAAKICEDPALSSMIRAELEK</sequence>
<reference evidence="1" key="2">
    <citation type="submission" date="2021-09" db="EMBL/GenBank/DDBJ databases">
        <authorList>
            <person name="Gilroy R."/>
        </authorList>
    </citation>
    <scope>NUCLEOTIDE SEQUENCE</scope>
    <source>
        <strain evidence="1">ChiGjej2B2-19336</strain>
    </source>
</reference>
<dbReference type="Gene3D" id="1.25.40.10">
    <property type="entry name" value="Tetratricopeptide repeat domain"/>
    <property type="match status" value="1"/>
</dbReference>
<evidence type="ECO:0000313" key="1">
    <source>
        <dbReference type="EMBL" id="HJD96994.1"/>
    </source>
</evidence>
<dbReference type="InterPro" id="IPR011990">
    <property type="entry name" value="TPR-like_helical_dom_sf"/>
</dbReference>
<evidence type="ECO:0000313" key="2">
    <source>
        <dbReference type="Proteomes" id="UP000698963"/>
    </source>
</evidence>